<dbReference type="Proteomes" id="UP000499080">
    <property type="component" value="Unassembled WGS sequence"/>
</dbReference>
<keyword evidence="2" id="KW-1185">Reference proteome</keyword>
<proteinExistence type="predicted"/>
<accession>A0A4Y2TCT4</accession>
<comment type="caution">
    <text evidence="1">The sequence shown here is derived from an EMBL/GenBank/DDBJ whole genome shotgun (WGS) entry which is preliminary data.</text>
</comment>
<dbReference type="AlphaFoldDB" id="A0A4Y2TCT4"/>
<reference evidence="1 2" key="1">
    <citation type="journal article" date="2019" name="Sci. Rep.">
        <title>Orb-weaving spider Araneus ventricosus genome elucidates the spidroin gene catalogue.</title>
        <authorList>
            <person name="Kono N."/>
            <person name="Nakamura H."/>
            <person name="Ohtoshi R."/>
            <person name="Moran D.A.P."/>
            <person name="Shinohara A."/>
            <person name="Yoshida Y."/>
            <person name="Fujiwara M."/>
            <person name="Mori M."/>
            <person name="Tomita M."/>
            <person name="Arakawa K."/>
        </authorList>
    </citation>
    <scope>NUCLEOTIDE SEQUENCE [LARGE SCALE GENOMIC DNA]</scope>
</reference>
<dbReference type="EMBL" id="BGPR01027245">
    <property type="protein sequence ID" value="GBN97603.1"/>
    <property type="molecule type" value="Genomic_DNA"/>
</dbReference>
<organism evidence="1 2">
    <name type="scientific">Araneus ventricosus</name>
    <name type="common">Orbweaver spider</name>
    <name type="synonym">Epeira ventricosa</name>
    <dbReference type="NCBI Taxonomy" id="182803"/>
    <lineage>
        <taxon>Eukaryota</taxon>
        <taxon>Metazoa</taxon>
        <taxon>Ecdysozoa</taxon>
        <taxon>Arthropoda</taxon>
        <taxon>Chelicerata</taxon>
        <taxon>Arachnida</taxon>
        <taxon>Araneae</taxon>
        <taxon>Araneomorphae</taxon>
        <taxon>Entelegynae</taxon>
        <taxon>Araneoidea</taxon>
        <taxon>Araneidae</taxon>
        <taxon>Araneus</taxon>
    </lineage>
</organism>
<name>A0A4Y2TCT4_ARAVE</name>
<sequence length="134" mass="16030">METKRLMKRKATVRKLALKDVNPDLLDEFKSLRSSVKHNIQKNYNTYLRHMENDLVSDHRRFWSYFKNKNINCPDSLLYNNLRYNNDGDLIILVLFSSLTWTLMEMMNAKTTASVILSKSKMLPMMMWFWQSVN</sequence>
<gene>
    <name evidence="1" type="ORF">AVEN_176558_1</name>
</gene>
<protein>
    <submittedName>
        <fullName evidence="1">Uncharacterized protein</fullName>
    </submittedName>
</protein>
<evidence type="ECO:0000313" key="2">
    <source>
        <dbReference type="Proteomes" id="UP000499080"/>
    </source>
</evidence>
<evidence type="ECO:0000313" key="1">
    <source>
        <dbReference type="EMBL" id="GBN97603.1"/>
    </source>
</evidence>